<dbReference type="STRING" id="89524.SAMN05444370_10413"/>
<sequence length="221" mass="22764">MTPSQHAFAGRVAVIGWGSLIWDLDDLAPHVAGEWALGGGPALPLEFSRISPKRAMSLVVVIDPDCGAPCPTSAIASVRRDVAQAAADLGRRERARDPAHIGAWCARRGLLSGAQAAGGAVASWCGLTGAAGAVWTDLPRNFEAETGTPFTVEAGLAYLRRLGPESLAVARLYIGSAPHGTDTPLRRALAGCDWWPDPAAADADRSQGPADGGAARLSASP</sequence>
<dbReference type="Proteomes" id="UP000198703">
    <property type="component" value="Unassembled WGS sequence"/>
</dbReference>
<name>A0A1H3ZZY0_9RHOB</name>
<protein>
    <submittedName>
        <fullName evidence="2">Uncharacterized protein</fullName>
    </submittedName>
</protein>
<evidence type="ECO:0000256" key="1">
    <source>
        <dbReference type="SAM" id="MobiDB-lite"/>
    </source>
</evidence>
<accession>A0A1H3ZZY0</accession>
<evidence type="ECO:0000313" key="3">
    <source>
        <dbReference type="Proteomes" id="UP000198703"/>
    </source>
</evidence>
<proteinExistence type="predicted"/>
<organism evidence="2 3">
    <name type="scientific">Rubrimonas cliftonensis</name>
    <dbReference type="NCBI Taxonomy" id="89524"/>
    <lineage>
        <taxon>Bacteria</taxon>
        <taxon>Pseudomonadati</taxon>
        <taxon>Pseudomonadota</taxon>
        <taxon>Alphaproteobacteria</taxon>
        <taxon>Rhodobacterales</taxon>
        <taxon>Paracoccaceae</taxon>
        <taxon>Rubrimonas</taxon>
    </lineage>
</organism>
<evidence type="ECO:0000313" key="2">
    <source>
        <dbReference type="EMBL" id="SEA29433.1"/>
    </source>
</evidence>
<keyword evidence="3" id="KW-1185">Reference proteome</keyword>
<dbReference type="EMBL" id="FNQM01000004">
    <property type="protein sequence ID" value="SEA29433.1"/>
    <property type="molecule type" value="Genomic_DNA"/>
</dbReference>
<gene>
    <name evidence="2" type="ORF">SAMN05444370_10413</name>
</gene>
<dbReference type="RefSeq" id="WP_245730968.1">
    <property type="nucleotide sequence ID" value="NZ_FNQM01000004.1"/>
</dbReference>
<dbReference type="AlphaFoldDB" id="A0A1H3ZZY0"/>
<feature type="region of interest" description="Disordered" evidence="1">
    <location>
        <begin position="198"/>
        <end position="221"/>
    </location>
</feature>
<reference evidence="2 3" key="1">
    <citation type="submission" date="2016-10" db="EMBL/GenBank/DDBJ databases">
        <authorList>
            <person name="de Groot N.N."/>
        </authorList>
    </citation>
    <scope>NUCLEOTIDE SEQUENCE [LARGE SCALE GENOMIC DNA]</scope>
    <source>
        <strain evidence="2 3">DSM 15345</strain>
    </source>
</reference>